<dbReference type="EMBL" id="WNYA01000005">
    <property type="protein sequence ID" value="KAG8572303.1"/>
    <property type="molecule type" value="Genomic_DNA"/>
</dbReference>
<dbReference type="Proteomes" id="UP000824782">
    <property type="component" value="Unassembled WGS sequence"/>
</dbReference>
<accession>A0AAV7BJ12</accession>
<proteinExistence type="predicted"/>
<sequence length="188" mass="21660">MSHGIYPFIQSLICNAGSRCMDTKFLDEKKNSSWNLSDDFLKIDLAFLKEIEKLSQNILNMTDQISSLCELWEVFTSKNTSHLEFFFKNLNNLENAVQKMEEMQQQTFLWNLLILPWLNGSVTKANVPVDILRFMDELLKIAQRKDLAFFLPITGESVIGITDATKALQLEDFISLGKCEEKRDVLDP</sequence>
<keyword evidence="2" id="KW-1185">Reference proteome</keyword>
<comment type="caution">
    <text evidence="1">The sequence shown here is derived from an EMBL/GenBank/DDBJ whole genome shotgun (WGS) entry which is preliminary data.</text>
</comment>
<dbReference type="AlphaFoldDB" id="A0AAV7BJ12"/>
<reference evidence="1" key="1">
    <citation type="thesis" date="2020" institute="ProQuest LLC" country="789 East Eisenhower Parkway, Ann Arbor, MI, USA">
        <title>Comparative Genomics and Chromosome Evolution.</title>
        <authorList>
            <person name="Mudd A.B."/>
        </authorList>
    </citation>
    <scope>NUCLEOTIDE SEQUENCE</scope>
    <source>
        <strain evidence="1">237g6f4</strain>
        <tissue evidence="1">Blood</tissue>
    </source>
</reference>
<evidence type="ECO:0000313" key="1">
    <source>
        <dbReference type="EMBL" id="KAG8572303.1"/>
    </source>
</evidence>
<gene>
    <name evidence="1" type="ORF">GDO81_012009</name>
</gene>
<protein>
    <submittedName>
        <fullName evidence="1">Uncharacterized protein</fullName>
    </submittedName>
</protein>
<name>A0AAV7BJ12_ENGPU</name>
<organism evidence="1 2">
    <name type="scientific">Engystomops pustulosus</name>
    <name type="common">Tungara frog</name>
    <name type="synonym">Physalaemus pustulosus</name>
    <dbReference type="NCBI Taxonomy" id="76066"/>
    <lineage>
        <taxon>Eukaryota</taxon>
        <taxon>Metazoa</taxon>
        <taxon>Chordata</taxon>
        <taxon>Craniata</taxon>
        <taxon>Vertebrata</taxon>
        <taxon>Euteleostomi</taxon>
        <taxon>Amphibia</taxon>
        <taxon>Batrachia</taxon>
        <taxon>Anura</taxon>
        <taxon>Neobatrachia</taxon>
        <taxon>Hyloidea</taxon>
        <taxon>Leptodactylidae</taxon>
        <taxon>Leiuperinae</taxon>
        <taxon>Engystomops</taxon>
    </lineage>
</organism>
<evidence type="ECO:0000313" key="2">
    <source>
        <dbReference type="Proteomes" id="UP000824782"/>
    </source>
</evidence>